<dbReference type="PANTHER" id="PTHR12395">
    <property type="entry name" value="DOM-3 RELATED"/>
    <property type="match status" value="1"/>
</dbReference>
<evidence type="ECO:0000313" key="5">
    <source>
        <dbReference type="EMBL" id="ACO65407.1"/>
    </source>
</evidence>
<dbReference type="GO" id="GO:0034353">
    <property type="term" value="F:mRNA 5'-diphosphatase activity"/>
    <property type="evidence" value="ECO:0007669"/>
    <property type="project" value="TreeGrafter"/>
</dbReference>
<dbReference type="Pfam" id="PF08652">
    <property type="entry name" value="RAI1"/>
    <property type="match status" value="1"/>
</dbReference>
<organism evidence="5 6">
    <name type="scientific">Micromonas commoda (strain RCC299 / NOUM17 / CCMP2709)</name>
    <name type="common">Picoplanktonic green alga</name>
    <dbReference type="NCBI Taxonomy" id="296587"/>
    <lineage>
        <taxon>Eukaryota</taxon>
        <taxon>Viridiplantae</taxon>
        <taxon>Chlorophyta</taxon>
        <taxon>Mamiellophyceae</taxon>
        <taxon>Mamiellales</taxon>
        <taxon>Mamiellaceae</taxon>
        <taxon>Micromonas</taxon>
    </lineage>
</organism>
<dbReference type="OrthoDB" id="5853397at2759"/>
<feature type="region of interest" description="Disordered" evidence="3">
    <location>
        <begin position="667"/>
        <end position="791"/>
    </location>
</feature>
<dbReference type="PANTHER" id="PTHR12395:SF9">
    <property type="entry name" value="DECAPPING AND EXORIBONUCLEASE PROTEIN"/>
    <property type="match status" value="1"/>
</dbReference>
<dbReference type="Proteomes" id="UP000002009">
    <property type="component" value="Chromosome 9"/>
</dbReference>
<dbReference type="GO" id="GO:0005634">
    <property type="term" value="C:nucleus"/>
    <property type="evidence" value="ECO:0007669"/>
    <property type="project" value="UniProtKB-SubCell"/>
</dbReference>
<dbReference type="GO" id="GO:0000956">
    <property type="term" value="P:nuclear-transcribed mRNA catabolic process"/>
    <property type="evidence" value="ECO:0007669"/>
    <property type="project" value="TreeGrafter"/>
</dbReference>
<feature type="compositionally biased region" description="Gly residues" evidence="3">
    <location>
        <begin position="705"/>
        <end position="717"/>
    </location>
</feature>
<dbReference type="GO" id="GO:0000166">
    <property type="term" value="F:nucleotide binding"/>
    <property type="evidence" value="ECO:0007669"/>
    <property type="project" value="UniProtKB-KW"/>
</dbReference>
<dbReference type="EMBL" id="CP001329">
    <property type="protein sequence ID" value="ACO65407.1"/>
    <property type="molecule type" value="Genomic_DNA"/>
</dbReference>
<dbReference type="STRING" id="296587.C1EDA7"/>
<protein>
    <recommendedName>
        <fullName evidence="2">Decapping nuclease</fullName>
        <ecNumber evidence="2">3.6.1.-</ecNumber>
    </recommendedName>
</protein>
<keyword evidence="2" id="KW-0694">RNA-binding</keyword>
<keyword evidence="2" id="KW-0479">Metal-binding</keyword>
<feature type="compositionally biased region" description="Acidic residues" evidence="3">
    <location>
        <begin position="610"/>
        <end position="624"/>
    </location>
</feature>
<proteinExistence type="inferred from homology"/>
<dbReference type="GO" id="GO:0110155">
    <property type="term" value="P:NAD-cap decapping"/>
    <property type="evidence" value="ECO:0007669"/>
    <property type="project" value="TreeGrafter"/>
</dbReference>
<feature type="compositionally biased region" description="Polar residues" evidence="3">
    <location>
        <begin position="750"/>
        <end position="761"/>
    </location>
</feature>
<dbReference type="GO" id="GO:0003723">
    <property type="term" value="F:RNA binding"/>
    <property type="evidence" value="ECO:0007669"/>
    <property type="project" value="UniProtKB-KW"/>
</dbReference>
<comment type="subcellular location">
    <subcellularLocation>
        <location evidence="2">Nucleus</location>
    </subcellularLocation>
</comment>
<dbReference type="InParanoid" id="C1EDA7"/>
<feature type="compositionally biased region" description="Low complexity" evidence="3">
    <location>
        <begin position="369"/>
        <end position="384"/>
    </location>
</feature>
<dbReference type="GO" id="GO:0046872">
    <property type="term" value="F:metal ion binding"/>
    <property type="evidence" value="ECO:0007669"/>
    <property type="project" value="UniProtKB-KW"/>
</dbReference>
<feature type="domain" description="RAI1-like" evidence="4">
    <location>
        <begin position="30"/>
        <end position="329"/>
    </location>
</feature>
<keyword evidence="2" id="KW-0539">Nucleus</keyword>
<evidence type="ECO:0000313" key="6">
    <source>
        <dbReference type="Proteomes" id="UP000002009"/>
    </source>
</evidence>
<dbReference type="InterPro" id="IPR013961">
    <property type="entry name" value="RAI1"/>
</dbReference>
<dbReference type="KEGG" id="mis:MICPUN_61063"/>
<keyword evidence="2" id="KW-0378">Hydrolase</keyword>
<reference evidence="5 6" key="1">
    <citation type="journal article" date="2009" name="Science">
        <title>Green evolution and dynamic adaptations revealed by genomes of the marine picoeukaryotes Micromonas.</title>
        <authorList>
            <person name="Worden A.Z."/>
            <person name="Lee J.H."/>
            <person name="Mock T."/>
            <person name="Rouze P."/>
            <person name="Simmons M.P."/>
            <person name="Aerts A.L."/>
            <person name="Allen A.E."/>
            <person name="Cuvelier M.L."/>
            <person name="Derelle E."/>
            <person name="Everett M.V."/>
            <person name="Foulon E."/>
            <person name="Grimwood J."/>
            <person name="Gundlach H."/>
            <person name="Henrissat B."/>
            <person name="Napoli C."/>
            <person name="McDonald S.M."/>
            <person name="Parker M.S."/>
            <person name="Rombauts S."/>
            <person name="Salamov A."/>
            <person name="Von Dassow P."/>
            <person name="Badger J.H."/>
            <person name="Coutinho P.M."/>
            <person name="Demir E."/>
            <person name="Dubchak I."/>
            <person name="Gentemann C."/>
            <person name="Eikrem W."/>
            <person name="Gready J.E."/>
            <person name="John U."/>
            <person name="Lanier W."/>
            <person name="Lindquist E.A."/>
            <person name="Lucas S."/>
            <person name="Mayer K.F."/>
            <person name="Moreau H."/>
            <person name="Not F."/>
            <person name="Otillar R."/>
            <person name="Panaud O."/>
            <person name="Pangilinan J."/>
            <person name="Paulsen I."/>
            <person name="Piegu B."/>
            <person name="Poliakov A."/>
            <person name="Robbens S."/>
            <person name="Schmutz J."/>
            <person name="Toulza E."/>
            <person name="Wyss T."/>
            <person name="Zelensky A."/>
            <person name="Zhou K."/>
            <person name="Armbrust E.V."/>
            <person name="Bhattacharya D."/>
            <person name="Goodenough U.W."/>
            <person name="Van de Peer Y."/>
            <person name="Grigoriev I.V."/>
        </authorList>
    </citation>
    <scope>NUCLEOTIDE SEQUENCE [LARGE SCALE GENOMIC DNA]</scope>
    <source>
        <strain evidence="6">RCC299 / NOUM17</strain>
    </source>
</reference>
<evidence type="ECO:0000256" key="3">
    <source>
        <dbReference type="SAM" id="MobiDB-lite"/>
    </source>
</evidence>
<dbReference type="GO" id="GO:0004518">
    <property type="term" value="F:nuclease activity"/>
    <property type="evidence" value="ECO:0007669"/>
    <property type="project" value="UniProtKB-KW"/>
</dbReference>
<dbReference type="eggNOG" id="KOG1982">
    <property type="taxonomic scope" value="Eukaryota"/>
</dbReference>
<dbReference type="InterPro" id="IPR039039">
    <property type="entry name" value="RAI1-like_fam"/>
</dbReference>
<feature type="compositionally biased region" description="Gly residues" evidence="3">
    <location>
        <begin position="733"/>
        <end position="745"/>
    </location>
</feature>
<evidence type="ECO:0000259" key="4">
    <source>
        <dbReference type="Pfam" id="PF08652"/>
    </source>
</evidence>
<feature type="region of interest" description="Disordered" evidence="3">
    <location>
        <begin position="472"/>
        <end position="553"/>
    </location>
</feature>
<sequence length="791" mass="83309">MSDQRWLAPLSVREEPLPDGQVPRAAPYREPVELASFSKSREVPNIYDRSRLKRYVHPSVPFDLSEGHATFLDRDRNVPRPASLVPIFESLRVAGLDERELAAADVVTWRGNFAKILGTPWNARDAWHMEAELVHGVAVLNVLEPPASLARESQRQGRDALMAYWGYSFEEACTGGMYDEPIDCLDAFCAVVRTGVGRHRLIMGGEVDCWDGERTGLAGYVELKTTRVMDNPSQVARFERDKLLKWWAQSFPIGVRRIVVGFRDDAGFCRKLQTLETLKLPGYAARHPRAWDPKTALRFADRLLTWLRKHLEQLPEGTRVRLEYEPNGSGGRAPKEVRLRVCDDGEVPDFVPATAREALLRAAAMRAASAAASSGGRGSSLRSGSKSDRANSGGSVGQTRDKLGATKEGPAEVASRRSALKRPSPASSKDGDVGLVSGGLTAAAGAALESAKAVESSGGAAGGGAGVGNRGGFDASGGANPSASDAPAGTVDDLNHHRRDDHHSHHHHSHLQQAPATRVAVHWAGAEPPAQHYNHRRRRRQERSQTPVPGARSLQHLYRFYQPIVAGPGFGDPLKMAADKQAYARSLGPSAMSYLMGFVPGDQGWIGGGGDDDDDGDKDDDDDKADGIDSGINADKKGGGINGSSTKDRGYGLDPKAFAFDPMNPAASAKAAAAMTVAGSEGDGQQSSFVAAGSGEEMGEDDGQEGGGGSGGAGSVGGRSTDSRSDASRRRSGGGGFGGGAGGGGEQREVGSTPQTATSANDGRGVGVGGVEGAADEEEGGGSGTKKPRSG</sequence>
<dbReference type="GO" id="GO:0005829">
    <property type="term" value="C:cytosol"/>
    <property type="evidence" value="ECO:0007669"/>
    <property type="project" value="TreeGrafter"/>
</dbReference>
<dbReference type="EC" id="3.6.1.-" evidence="2"/>
<keyword evidence="2" id="KW-0547">Nucleotide-binding</keyword>
<dbReference type="GeneID" id="8246326"/>
<evidence type="ECO:0000256" key="2">
    <source>
        <dbReference type="RuleBase" id="RU367113"/>
    </source>
</evidence>
<keyword evidence="6" id="KW-1185">Reference proteome</keyword>
<feature type="compositionally biased region" description="Basic residues" evidence="3">
    <location>
        <begin position="496"/>
        <end position="510"/>
    </location>
</feature>
<keyword evidence="2" id="KW-0540">Nuclease</keyword>
<evidence type="ECO:0000256" key="1">
    <source>
        <dbReference type="ARBA" id="ARBA00006562"/>
    </source>
</evidence>
<gene>
    <name evidence="5" type="ORF">MICPUN_61063</name>
</gene>
<feature type="region of interest" description="Disordered" evidence="3">
    <location>
        <begin position="369"/>
        <end position="434"/>
    </location>
</feature>
<comment type="similarity">
    <text evidence="1 2">Belongs to the DXO/Dom3Z family.</text>
</comment>
<feature type="region of interest" description="Disordered" evidence="3">
    <location>
        <begin position="1"/>
        <end position="25"/>
    </location>
</feature>
<comment type="function">
    <text evidence="2">Decapping enzyme for NAD-capped RNAs: specifically hydrolyzes the nicotinamide adenine dinucleotide (NAD) cap from a subset of RNAs by removing the entire NAD moiety from the 5'-end of an NAD-capped RNA.</text>
</comment>
<accession>C1EDA7</accession>
<feature type="compositionally biased region" description="Low complexity" evidence="3">
    <location>
        <begin position="667"/>
        <end position="678"/>
    </location>
</feature>
<comment type="cofactor">
    <cofactor evidence="2">
        <name>a divalent metal cation</name>
        <dbReference type="ChEBI" id="CHEBI:60240"/>
    </cofactor>
</comment>
<dbReference type="AlphaFoldDB" id="C1EDA7"/>
<dbReference type="RefSeq" id="XP_002504149.1">
    <property type="nucleotide sequence ID" value="XM_002504103.1"/>
</dbReference>
<dbReference type="OMA" id="MAYWGYS"/>
<feature type="region of interest" description="Disordered" evidence="3">
    <location>
        <begin position="605"/>
        <end position="648"/>
    </location>
</feature>
<name>C1EDA7_MICCC</name>